<evidence type="ECO:0000256" key="1">
    <source>
        <dbReference type="SAM" id="MobiDB-lite"/>
    </source>
</evidence>
<accession>A0A8S1H481</accession>
<evidence type="ECO:0000313" key="3">
    <source>
        <dbReference type="Proteomes" id="UP000835052"/>
    </source>
</evidence>
<feature type="region of interest" description="Disordered" evidence="1">
    <location>
        <begin position="1"/>
        <end position="56"/>
    </location>
</feature>
<feature type="compositionally biased region" description="Basic and acidic residues" evidence="1">
    <location>
        <begin position="1"/>
        <end position="19"/>
    </location>
</feature>
<gene>
    <name evidence="2" type="ORF">CAUJ_LOCUS6428</name>
</gene>
<organism evidence="2 3">
    <name type="scientific">Caenorhabditis auriculariae</name>
    <dbReference type="NCBI Taxonomy" id="2777116"/>
    <lineage>
        <taxon>Eukaryota</taxon>
        <taxon>Metazoa</taxon>
        <taxon>Ecdysozoa</taxon>
        <taxon>Nematoda</taxon>
        <taxon>Chromadorea</taxon>
        <taxon>Rhabditida</taxon>
        <taxon>Rhabditina</taxon>
        <taxon>Rhabditomorpha</taxon>
        <taxon>Rhabditoidea</taxon>
        <taxon>Rhabditidae</taxon>
        <taxon>Peloderinae</taxon>
        <taxon>Caenorhabditis</taxon>
    </lineage>
</organism>
<proteinExistence type="predicted"/>
<feature type="compositionally biased region" description="Low complexity" evidence="1">
    <location>
        <begin position="42"/>
        <end position="56"/>
    </location>
</feature>
<protein>
    <submittedName>
        <fullName evidence="2">Uncharacterized protein</fullName>
    </submittedName>
</protein>
<comment type="caution">
    <text evidence="2">The sequence shown here is derived from an EMBL/GenBank/DDBJ whole genome shotgun (WGS) entry which is preliminary data.</text>
</comment>
<sequence length="89" mass="9258">MEVDERVAGGSPNKEKATKSSEGNGKAALATDKEERTRLQMPSSPAASSANGSRPAGVLCTLGPRGGATAPAITVVQDLFYPKFRILKI</sequence>
<evidence type="ECO:0000313" key="2">
    <source>
        <dbReference type="EMBL" id="CAD6190509.1"/>
    </source>
</evidence>
<keyword evidence="3" id="KW-1185">Reference proteome</keyword>
<dbReference type="Proteomes" id="UP000835052">
    <property type="component" value="Unassembled WGS sequence"/>
</dbReference>
<dbReference type="AlphaFoldDB" id="A0A8S1H481"/>
<dbReference type="EMBL" id="CAJGYM010000016">
    <property type="protein sequence ID" value="CAD6190509.1"/>
    <property type="molecule type" value="Genomic_DNA"/>
</dbReference>
<reference evidence="2" key="1">
    <citation type="submission" date="2020-10" db="EMBL/GenBank/DDBJ databases">
        <authorList>
            <person name="Kikuchi T."/>
        </authorList>
    </citation>
    <scope>NUCLEOTIDE SEQUENCE</scope>
    <source>
        <strain evidence="2">NKZ352</strain>
    </source>
</reference>
<name>A0A8S1H481_9PELO</name>